<evidence type="ECO:0000259" key="1">
    <source>
        <dbReference type="PROSITE" id="PS50835"/>
    </source>
</evidence>
<dbReference type="InterPro" id="IPR007110">
    <property type="entry name" value="Ig-like_dom"/>
</dbReference>
<protein>
    <recommendedName>
        <fullName evidence="1">Ig-like domain-containing protein</fullName>
    </recommendedName>
</protein>
<organism evidence="2 3">
    <name type="scientific">Paragonimus westermani</name>
    <dbReference type="NCBI Taxonomy" id="34504"/>
    <lineage>
        <taxon>Eukaryota</taxon>
        <taxon>Metazoa</taxon>
        <taxon>Spiralia</taxon>
        <taxon>Lophotrochozoa</taxon>
        <taxon>Platyhelminthes</taxon>
        <taxon>Trematoda</taxon>
        <taxon>Digenea</taxon>
        <taxon>Plagiorchiida</taxon>
        <taxon>Troglotremata</taxon>
        <taxon>Troglotrematidae</taxon>
        <taxon>Paragonimus</taxon>
    </lineage>
</organism>
<dbReference type="OrthoDB" id="6273873at2759"/>
<dbReference type="PROSITE" id="PS50835">
    <property type="entry name" value="IG_LIKE"/>
    <property type="match status" value="1"/>
</dbReference>
<feature type="domain" description="Ig-like" evidence="1">
    <location>
        <begin position="32"/>
        <end position="123"/>
    </location>
</feature>
<keyword evidence="3" id="KW-1185">Reference proteome</keyword>
<gene>
    <name evidence="2" type="ORF">P879_04009</name>
</gene>
<evidence type="ECO:0000313" key="2">
    <source>
        <dbReference type="EMBL" id="KAF8567767.1"/>
    </source>
</evidence>
<dbReference type="EMBL" id="JTDF01003484">
    <property type="protein sequence ID" value="KAF8567767.1"/>
    <property type="molecule type" value="Genomic_DNA"/>
</dbReference>
<dbReference type="SUPFAM" id="SSF48726">
    <property type="entry name" value="Immunoglobulin"/>
    <property type="match status" value="1"/>
</dbReference>
<proteinExistence type="predicted"/>
<dbReference type="Proteomes" id="UP000699462">
    <property type="component" value="Unassembled WGS sequence"/>
</dbReference>
<reference evidence="2 3" key="1">
    <citation type="submission" date="2019-07" db="EMBL/GenBank/DDBJ databases">
        <title>Annotation for the trematode Paragonimus westermani.</title>
        <authorList>
            <person name="Choi Y.-J."/>
        </authorList>
    </citation>
    <scope>NUCLEOTIDE SEQUENCE [LARGE SCALE GENOMIC DNA]</scope>
    <source>
        <strain evidence="2">180907_Pwestermani</strain>
    </source>
</reference>
<accession>A0A8T0DM13</accession>
<comment type="caution">
    <text evidence="2">The sequence shown here is derived from an EMBL/GenBank/DDBJ whole genome shotgun (WGS) entry which is preliminary data.</text>
</comment>
<sequence>MILILIASTEVTNAQAWLSLQAIKEYLEEARPAKIVQPPLDTKAIAGESVLFYCQAEGNPIPRIVFKWNDYELVHNRPGMQIKMVSPDSISLRAKLEAEHNGNTVTCFAQNQVGSDSATAQITVYGTNEICIPVNLCRQMFSNLVRFSAVLWQLKLAGLRFVTQPDMGHAISSYVALLPIGLPMYPTLSWYGTSKKIKVVGGIYRIQKEAVQGHGSFNR</sequence>
<dbReference type="InterPro" id="IPR013783">
    <property type="entry name" value="Ig-like_fold"/>
</dbReference>
<evidence type="ECO:0000313" key="3">
    <source>
        <dbReference type="Proteomes" id="UP000699462"/>
    </source>
</evidence>
<dbReference type="InterPro" id="IPR036179">
    <property type="entry name" value="Ig-like_dom_sf"/>
</dbReference>
<dbReference type="AlphaFoldDB" id="A0A8T0DM13"/>
<dbReference type="Gene3D" id="2.60.40.10">
    <property type="entry name" value="Immunoglobulins"/>
    <property type="match status" value="1"/>
</dbReference>
<dbReference type="Pfam" id="PF07679">
    <property type="entry name" value="I-set"/>
    <property type="match status" value="1"/>
</dbReference>
<dbReference type="InterPro" id="IPR013098">
    <property type="entry name" value="Ig_I-set"/>
</dbReference>
<name>A0A8T0DM13_9TREM</name>